<dbReference type="Proteomes" id="UP000553632">
    <property type="component" value="Unassembled WGS sequence"/>
</dbReference>
<evidence type="ECO:0000313" key="2">
    <source>
        <dbReference type="EMBL" id="KAF4756648.1"/>
    </source>
</evidence>
<feature type="non-terminal residue" evidence="2">
    <location>
        <position position="1"/>
    </location>
</feature>
<comment type="caution">
    <text evidence="2">The sequence shown here is derived from an EMBL/GenBank/DDBJ whole genome shotgun (WGS) entry which is preliminary data.</text>
</comment>
<accession>A0A7J6UHZ7</accession>
<evidence type="ECO:0000313" key="3">
    <source>
        <dbReference type="Proteomes" id="UP000553632"/>
    </source>
</evidence>
<sequence>AIEDDGLLTSDALRLLQGNNEANGGDLAAPLFRRRRPPPTEPPQPPPAEPPQPPPTEPPQPPGIRPIADFPPGCFDGPGPVFGENFNRFEETAICVYILEGVNDNGVYQESPGIRFLSNSPGYPGRGRTATVQLNVVDLPGTAPQGGITVETASFAFVGIEFAFANFTWTIAPSSSTTVGTDDGVPVAFPISFEGHEVPEDELSFIVDPQELSTTAPRGVDAHRTGLRLVNSAPSRPGSLLPFQVTQEVSIKRKTRGVRGWEFDVSCQRFLEWLMSSSRYILYGRVAFYFLVEGLRTFFILA</sequence>
<proteinExistence type="predicted"/>
<protein>
    <submittedName>
        <fullName evidence="2">Uncharacterized protein</fullName>
    </submittedName>
</protein>
<name>A0A7J6UHZ7_PEROL</name>
<keyword evidence="3" id="KW-1185">Reference proteome</keyword>
<dbReference type="AlphaFoldDB" id="A0A7J6UHZ7"/>
<feature type="region of interest" description="Disordered" evidence="1">
    <location>
        <begin position="17"/>
        <end position="74"/>
    </location>
</feature>
<dbReference type="EMBL" id="JABANO010003570">
    <property type="protein sequence ID" value="KAF4756648.1"/>
    <property type="molecule type" value="Genomic_DNA"/>
</dbReference>
<feature type="compositionally biased region" description="Pro residues" evidence="1">
    <location>
        <begin position="39"/>
        <end position="64"/>
    </location>
</feature>
<evidence type="ECO:0000256" key="1">
    <source>
        <dbReference type="SAM" id="MobiDB-lite"/>
    </source>
</evidence>
<gene>
    <name evidence="2" type="ORF">FOZ63_012280</name>
</gene>
<reference evidence="2 3" key="1">
    <citation type="submission" date="2020-04" db="EMBL/GenBank/DDBJ databases">
        <title>Perkinsus olseni comparative genomics.</title>
        <authorList>
            <person name="Bogema D.R."/>
        </authorList>
    </citation>
    <scope>NUCLEOTIDE SEQUENCE [LARGE SCALE GENOMIC DNA]</scope>
    <source>
        <strain evidence="2 3">ATCC PRA-207</strain>
    </source>
</reference>
<organism evidence="2 3">
    <name type="scientific">Perkinsus olseni</name>
    <name type="common">Perkinsus atlanticus</name>
    <dbReference type="NCBI Taxonomy" id="32597"/>
    <lineage>
        <taxon>Eukaryota</taxon>
        <taxon>Sar</taxon>
        <taxon>Alveolata</taxon>
        <taxon>Perkinsozoa</taxon>
        <taxon>Perkinsea</taxon>
        <taxon>Perkinsida</taxon>
        <taxon>Perkinsidae</taxon>
        <taxon>Perkinsus</taxon>
    </lineage>
</organism>
<feature type="non-terminal residue" evidence="2">
    <location>
        <position position="302"/>
    </location>
</feature>